<dbReference type="EMBL" id="JAOWLY010000016">
    <property type="protein sequence ID" value="MDG4984960.1"/>
    <property type="molecule type" value="Genomic_DNA"/>
</dbReference>
<reference evidence="2" key="1">
    <citation type="submission" date="2022-10" db="EMBL/GenBank/DDBJ databases">
        <authorList>
            <person name="Turner M.S."/>
            <person name="Huang W."/>
        </authorList>
    </citation>
    <scope>NUCLEOTIDE SEQUENCE</scope>
    <source>
        <strain evidence="2">3</strain>
    </source>
</reference>
<keyword evidence="1" id="KW-0472">Membrane</keyword>
<evidence type="ECO:0000313" key="2">
    <source>
        <dbReference type="EMBL" id="MDG4984960.1"/>
    </source>
</evidence>
<reference evidence="2" key="2">
    <citation type="journal article" date="2023" name="Food Microbiol.">
        <title>Evaluation of the fermentation potential of lactic acid bacteria isolated from herbs, fruits and vegetables as starter cultures in nut-based milk alternatives.</title>
        <authorList>
            <person name="Huang W."/>
            <person name="Dong A."/>
            <person name="Pham H.T."/>
            <person name="Zhou C."/>
            <person name="Huo Z."/>
            <person name="Watjen A.P."/>
            <person name="Prakash S."/>
            <person name="Bang-Berthelsen C.H."/>
            <person name="Turner M.S."/>
        </authorList>
    </citation>
    <scope>NUCLEOTIDE SEQUENCE</scope>
    <source>
        <strain evidence="2">3</strain>
    </source>
</reference>
<keyword evidence="1" id="KW-1133">Transmembrane helix</keyword>
<feature type="transmembrane region" description="Helical" evidence="1">
    <location>
        <begin position="35"/>
        <end position="68"/>
    </location>
</feature>
<sequence length="188" mass="22618">MFISHFSKWKWYKIYFTFYYTIFWKYMLSRNRKTIGIFGAILMVALVFPFMLTGTIWAWGVLVFLLLIPFLLPLTYLSVYSPNTVVCFYFIPSEEKQIEIKKTFNMSETKNLKLSLNFYDNVLNDQYDALLDTEEYFLIYKTSRKSLVAEPITILVIDKEENRKTLENDDIDFLDFMIPKCKHYIKKR</sequence>
<organism evidence="2 3">
    <name type="scientific">Lactococcus lactis</name>
    <dbReference type="NCBI Taxonomy" id="1358"/>
    <lineage>
        <taxon>Bacteria</taxon>
        <taxon>Bacillati</taxon>
        <taxon>Bacillota</taxon>
        <taxon>Bacilli</taxon>
        <taxon>Lactobacillales</taxon>
        <taxon>Streptococcaceae</taxon>
        <taxon>Lactococcus</taxon>
    </lineage>
</organism>
<dbReference type="RefSeq" id="WP_278229374.1">
    <property type="nucleotide sequence ID" value="NZ_JAOWLY010000016.1"/>
</dbReference>
<keyword evidence="1" id="KW-0812">Transmembrane</keyword>
<name>A0A9X4NIX2_9LACT</name>
<evidence type="ECO:0000313" key="3">
    <source>
        <dbReference type="Proteomes" id="UP001152614"/>
    </source>
</evidence>
<accession>A0A9X4NIX2</accession>
<protein>
    <submittedName>
        <fullName evidence="2">Uncharacterized protein</fullName>
    </submittedName>
</protein>
<proteinExistence type="predicted"/>
<dbReference type="Proteomes" id="UP001152614">
    <property type="component" value="Unassembled WGS sequence"/>
</dbReference>
<comment type="caution">
    <text evidence="2">The sequence shown here is derived from an EMBL/GenBank/DDBJ whole genome shotgun (WGS) entry which is preliminary data.</text>
</comment>
<dbReference type="AlphaFoldDB" id="A0A9X4NIX2"/>
<evidence type="ECO:0000256" key="1">
    <source>
        <dbReference type="SAM" id="Phobius"/>
    </source>
</evidence>
<gene>
    <name evidence="2" type="ORF">OGZ51_12475</name>
</gene>